<evidence type="ECO:0000256" key="5">
    <source>
        <dbReference type="ARBA" id="ARBA00035013"/>
    </source>
</evidence>
<proteinExistence type="inferred from homology"/>
<keyword evidence="2" id="KW-0223">Dioxygenase</keyword>
<evidence type="ECO:0000313" key="9">
    <source>
        <dbReference type="Proteomes" id="UP000799537"/>
    </source>
</evidence>
<evidence type="ECO:0000256" key="2">
    <source>
        <dbReference type="ARBA" id="ARBA00022964"/>
    </source>
</evidence>
<dbReference type="Gene3D" id="3.10.180.80">
    <property type="entry name" value="Uncharacterised protein PF07063, DUF1338"/>
    <property type="match status" value="1"/>
</dbReference>
<evidence type="ECO:0000256" key="6">
    <source>
        <dbReference type="ARBA" id="ARBA00035023"/>
    </source>
</evidence>
<organism evidence="8 9">
    <name type="scientific">Zasmidium cellare ATCC 36951</name>
    <dbReference type="NCBI Taxonomy" id="1080233"/>
    <lineage>
        <taxon>Eukaryota</taxon>
        <taxon>Fungi</taxon>
        <taxon>Dikarya</taxon>
        <taxon>Ascomycota</taxon>
        <taxon>Pezizomycotina</taxon>
        <taxon>Dothideomycetes</taxon>
        <taxon>Dothideomycetidae</taxon>
        <taxon>Mycosphaerellales</taxon>
        <taxon>Mycosphaerellaceae</taxon>
        <taxon>Zasmidium</taxon>
    </lineage>
</organism>
<dbReference type="GO" id="GO:0051213">
    <property type="term" value="F:dioxygenase activity"/>
    <property type="evidence" value="ECO:0007669"/>
    <property type="project" value="UniProtKB-KW"/>
</dbReference>
<gene>
    <name evidence="8" type="ORF">M409DRAFT_57328</name>
</gene>
<evidence type="ECO:0000256" key="7">
    <source>
        <dbReference type="ARBA" id="ARBA00035045"/>
    </source>
</evidence>
<keyword evidence="3" id="KW-0560">Oxidoreductase</keyword>
<dbReference type="PANTHER" id="PTHR39479">
    <property type="match status" value="1"/>
</dbReference>
<reference evidence="8" key="1">
    <citation type="journal article" date="2020" name="Stud. Mycol.">
        <title>101 Dothideomycetes genomes: a test case for predicting lifestyles and emergence of pathogens.</title>
        <authorList>
            <person name="Haridas S."/>
            <person name="Albert R."/>
            <person name="Binder M."/>
            <person name="Bloem J."/>
            <person name="Labutti K."/>
            <person name="Salamov A."/>
            <person name="Andreopoulos B."/>
            <person name="Baker S."/>
            <person name="Barry K."/>
            <person name="Bills G."/>
            <person name="Bluhm B."/>
            <person name="Cannon C."/>
            <person name="Castanera R."/>
            <person name="Culley D."/>
            <person name="Daum C."/>
            <person name="Ezra D."/>
            <person name="Gonzalez J."/>
            <person name="Henrissat B."/>
            <person name="Kuo A."/>
            <person name="Liang C."/>
            <person name="Lipzen A."/>
            <person name="Lutzoni F."/>
            <person name="Magnuson J."/>
            <person name="Mondo S."/>
            <person name="Nolan M."/>
            <person name="Ohm R."/>
            <person name="Pangilinan J."/>
            <person name="Park H.-J."/>
            <person name="Ramirez L."/>
            <person name="Alfaro M."/>
            <person name="Sun H."/>
            <person name="Tritt A."/>
            <person name="Yoshinaga Y."/>
            <person name="Zwiers L.-H."/>
            <person name="Turgeon B."/>
            <person name="Goodwin S."/>
            <person name="Spatafora J."/>
            <person name="Crous P."/>
            <person name="Grigoriev I."/>
        </authorList>
    </citation>
    <scope>NUCLEOTIDE SEQUENCE</scope>
    <source>
        <strain evidence="8">ATCC 36951</strain>
    </source>
</reference>
<dbReference type="Pfam" id="PF07063">
    <property type="entry name" value="HGLS"/>
    <property type="match status" value="1"/>
</dbReference>
<keyword evidence="4" id="KW-0408">Iron</keyword>
<dbReference type="Proteomes" id="UP000799537">
    <property type="component" value="Unassembled WGS sequence"/>
</dbReference>
<dbReference type="PANTHER" id="PTHR39479:SF2">
    <property type="entry name" value="2-OXOADIPATE DIOXYGENASE_DECARBOXYLASE"/>
    <property type="match status" value="1"/>
</dbReference>
<keyword evidence="9" id="KW-1185">Reference proteome</keyword>
<dbReference type="InterPro" id="IPR009770">
    <property type="entry name" value="HGLS"/>
</dbReference>
<evidence type="ECO:0000256" key="4">
    <source>
        <dbReference type="ARBA" id="ARBA00023004"/>
    </source>
</evidence>
<comment type="cofactor">
    <cofactor evidence="1">
        <name>Fe(2+)</name>
        <dbReference type="ChEBI" id="CHEBI:29033"/>
    </cofactor>
</comment>
<dbReference type="RefSeq" id="XP_033664308.1">
    <property type="nucleotide sequence ID" value="XM_033813597.1"/>
</dbReference>
<comment type="similarity">
    <text evidence="5">Belongs to the 2-oxoadipate dioxygenase/decarboxylase family.</text>
</comment>
<dbReference type="SMART" id="SM01150">
    <property type="entry name" value="DUF1338"/>
    <property type="match status" value="1"/>
</dbReference>
<name>A0A6A6CCK4_ZASCE</name>
<dbReference type="GeneID" id="54566869"/>
<dbReference type="EC" id="1.13.11.93" evidence="6"/>
<evidence type="ECO:0000313" key="8">
    <source>
        <dbReference type="EMBL" id="KAF2163419.1"/>
    </source>
</evidence>
<dbReference type="OrthoDB" id="8300246at2759"/>
<evidence type="ECO:0000256" key="3">
    <source>
        <dbReference type="ARBA" id="ARBA00023002"/>
    </source>
</evidence>
<dbReference type="EMBL" id="ML993608">
    <property type="protein sequence ID" value="KAF2163419.1"/>
    <property type="molecule type" value="Genomic_DNA"/>
</dbReference>
<evidence type="ECO:0000256" key="1">
    <source>
        <dbReference type="ARBA" id="ARBA00001954"/>
    </source>
</evidence>
<accession>A0A6A6CCK4</accession>
<sequence length="339" mass="37880">MATPHSPTADDVRTMFAAALSDMYRKEVPLYGDLLVLVSDINRQHSIELARDSHHRVEVECHGAIRLGTAEELSTMRRLVPVMGTQPIGYYDLTVAGLPVHATCFRPLTTECLERNPFRMSTSLVRLNLLGDDDVLAKAQEILARREMFTPRCLETIKAFQSRPILSQLEAEDSVQEALQTIKWHPTSTVDLATYQALHKAHPLFADVVCFRGPHVNHLTPRVLDIEAAYSEMDRRGMQIKQDIEGLPPGRILCCCVRQAFLRYRSESPFPTLRGTTGSIVHASEHSISLPTISKLFAEKGWYTIRIILRQTPLRSAIPGTSTTVSSVAISSSRESSFS</sequence>
<dbReference type="AlphaFoldDB" id="A0A6A6CCK4"/>
<protein>
    <recommendedName>
        <fullName evidence="6">2-oxoadipate dioxygenase/decarboxylase</fullName>
        <ecNumber evidence="6">1.13.11.93</ecNumber>
    </recommendedName>
    <alternativeName>
        <fullName evidence="7">2-hydroxyglutarate synthase</fullName>
    </alternativeName>
</protein>